<proteinExistence type="predicted"/>
<dbReference type="OMA" id="GLFEGFY"/>
<reference evidence="1 2" key="1">
    <citation type="journal article" date="2010" name="Nature">
        <title>Genome sequence of the palaeopolyploid soybean.</title>
        <authorList>
            <person name="Schmutz J."/>
            <person name="Cannon S.B."/>
            <person name="Schlueter J."/>
            <person name="Ma J."/>
            <person name="Mitros T."/>
            <person name="Nelson W."/>
            <person name="Hyten D.L."/>
            <person name="Song Q."/>
            <person name="Thelen J.J."/>
            <person name="Cheng J."/>
            <person name="Xu D."/>
            <person name="Hellsten U."/>
            <person name="May G.D."/>
            <person name="Yu Y."/>
            <person name="Sakurai T."/>
            <person name="Umezawa T."/>
            <person name="Bhattacharyya M.K."/>
            <person name="Sandhu D."/>
            <person name="Valliyodan B."/>
            <person name="Lindquist E."/>
            <person name="Peto M."/>
            <person name="Grant D."/>
            <person name="Shu S."/>
            <person name="Goodstein D."/>
            <person name="Barry K."/>
            <person name="Futrell-Griggs M."/>
            <person name="Abernathy B."/>
            <person name="Du J."/>
            <person name="Tian Z."/>
            <person name="Zhu L."/>
            <person name="Gill N."/>
            <person name="Joshi T."/>
            <person name="Libault M."/>
            <person name="Sethuraman A."/>
            <person name="Zhang X.-C."/>
            <person name="Shinozaki K."/>
            <person name="Nguyen H.T."/>
            <person name="Wing R.A."/>
            <person name="Cregan P."/>
            <person name="Specht J."/>
            <person name="Grimwood J."/>
            <person name="Rokhsar D."/>
            <person name="Stacey G."/>
            <person name="Shoemaker R.C."/>
            <person name="Jackson S.A."/>
        </authorList>
    </citation>
    <scope>NUCLEOTIDE SEQUENCE</scope>
    <source>
        <strain evidence="2">cv. Williams 82</strain>
        <tissue evidence="1">Callus</tissue>
    </source>
</reference>
<accession>A0A0R0E6Q6</accession>
<reference evidence="2" key="2">
    <citation type="submission" date="2018-02" db="UniProtKB">
        <authorList>
            <consortium name="EnsemblPlants"/>
        </authorList>
    </citation>
    <scope>IDENTIFICATION</scope>
    <source>
        <strain evidence="2">Williams 82</strain>
    </source>
</reference>
<organism evidence="1">
    <name type="scientific">Glycine max</name>
    <name type="common">Soybean</name>
    <name type="synonym">Glycine hispida</name>
    <dbReference type="NCBI Taxonomy" id="3847"/>
    <lineage>
        <taxon>Eukaryota</taxon>
        <taxon>Viridiplantae</taxon>
        <taxon>Streptophyta</taxon>
        <taxon>Embryophyta</taxon>
        <taxon>Tracheophyta</taxon>
        <taxon>Spermatophyta</taxon>
        <taxon>Magnoliopsida</taxon>
        <taxon>eudicotyledons</taxon>
        <taxon>Gunneridae</taxon>
        <taxon>Pentapetalae</taxon>
        <taxon>rosids</taxon>
        <taxon>fabids</taxon>
        <taxon>Fabales</taxon>
        <taxon>Fabaceae</taxon>
        <taxon>Papilionoideae</taxon>
        <taxon>50 kb inversion clade</taxon>
        <taxon>NPAAA clade</taxon>
        <taxon>indigoferoid/millettioid clade</taxon>
        <taxon>Phaseoleae</taxon>
        <taxon>Glycine</taxon>
        <taxon>Glycine subgen. Soja</taxon>
    </lineage>
</organism>
<dbReference type="Proteomes" id="UP000008827">
    <property type="component" value="Chromosome 20"/>
</dbReference>
<dbReference type="InParanoid" id="A0A0R0E6Q6"/>
<reference evidence="1" key="3">
    <citation type="submission" date="2018-07" db="EMBL/GenBank/DDBJ databases">
        <title>WGS assembly of Glycine max.</title>
        <authorList>
            <person name="Schmutz J."/>
            <person name="Cannon S."/>
            <person name="Schlueter J."/>
            <person name="Ma J."/>
            <person name="Mitros T."/>
            <person name="Nelson W."/>
            <person name="Hyten D."/>
            <person name="Song Q."/>
            <person name="Thelen J."/>
            <person name="Cheng J."/>
            <person name="Xu D."/>
            <person name="Hellsten U."/>
            <person name="May G."/>
            <person name="Yu Y."/>
            <person name="Sakurai T."/>
            <person name="Umezawa T."/>
            <person name="Bhattacharyya M."/>
            <person name="Sandhu D."/>
            <person name="Valliyodan B."/>
            <person name="Lindquist E."/>
            <person name="Peto M."/>
            <person name="Grant D."/>
            <person name="Shu S."/>
            <person name="Goodstein D."/>
            <person name="Barry K."/>
            <person name="Futrell-Griggs M."/>
            <person name="Abernathy B."/>
            <person name="Du J."/>
            <person name="Tian Z."/>
            <person name="Zhu L."/>
            <person name="Gill N."/>
            <person name="Joshi T."/>
            <person name="Libault M."/>
            <person name="Sethuraman A."/>
            <person name="Zhang X."/>
            <person name="Shinozaki K."/>
            <person name="Nguyen H."/>
            <person name="Wing R."/>
            <person name="Cregan P."/>
            <person name="Specht J."/>
            <person name="Grimwood J."/>
            <person name="Rokhsar D."/>
            <person name="Stacey G."/>
            <person name="Shoemaker R."/>
            <person name="Jackson S."/>
        </authorList>
    </citation>
    <scope>NUCLEOTIDE SEQUENCE</scope>
    <source>
        <tissue evidence="1">Callus</tissue>
    </source>
</reference>
<keyword evidence="3" id="KW-1185">Reference proteome</keyword>
<evidence type="ECO:0000313" key="1">
    <source>
        <dbReference type="EMBL" id="KRG89753.1"/>
    </source>
</evidence>
<dbReference type="PANTHER" id="PTHR31286:SF99">
    <property type="entry name" value="DUF4283 DOMAIN-CONTAINING PROTEIN"/>
    <property type="match status" value="1"/>
</dbReference>
<gene>
    <name evidence="1" type="ORF">GLYMA_20G046500</name>
</gene>
<sequence>MVSARVYGDDVSEGATYAQEEDLLDKIKKKIKESETLLSEGVVGVNEGVVGANEGDSPYREKLLTEIGGDEIDFVENHDENDCDMMEIHSLGVEKKKEFVHVKDVVFTDKEDYNFVLYEGPWMVVYHYRITQHWRPFLMHKEVTKKVVVWIHIQRLPIELYNDIFLKRVGMVLGNFLKIDRLNHMHSRGKFMHIFIELDLGKPLLTHIVVKGFLLNLEYEGLHLICFNCSHLGHKKDGCSEPIMGMKKVTRKVANVTKDMKEVNVQ</sequence>
<evidence type="ECO:0000313" key="3">
    <source>
        <dbReference type="Proteomes" id="UP000008827"/>
    </source>
</evidence>
<dbReference type="Gramene" id="KRG89753">
    <property type="protein sequence ID" value="KRG89753"/>
    <property type="gene ID" value="GLYMA_20G046500"/>
</dbReference>
<dbReference type="PANTHER" id="PTHR31286">
    <property type="entry name" value="GLYCINE-RICH CELL WALL STRUCTURAL PROTEIN 1.8-LIKE"/>
    <property type="match status" value="1"/>
</dbReference>
<evidence type="ECO:0000313" key="2">
    <source>
        <dbReference type="EnsemblPlants" id="KRG89753"/>
    </source>
</evidence>
<dbReference type="EMBL" id="CM000853">
    <property type="protein sequence ID" value="KRG89753.1"/>
    <property type="molecule type" value="Genomic_DNA"/>
</dbReference>
<dbReference type="InterPro" id="IPR040256">
    <property type="entry name" value="At4g02000-like"/>
</dbReference>
<name>A0A0R0E6Q6_SOYBN</name>
<dbReference type="AlphaFoldDB" id="A0A0R0E6Q6"/>
<dbReference type="EnsemblPlants" id="KRG89753">
    <property type="protein sequence ID" value="KRG89753"/>
    <property type="gene ID" value="GLYMA_20G046500"/>
</dbReference>
<protein>
    <submittedName>
        <fullName evidence="1 2">Uncharacterized protein</fullName>
    </submittedName>
</protein>